<protein>
    <recommendedName>
        <fullName evidence="1">DUF3670 domain-containing protein</fullName>
    </recommendedName>
</protein>
<organism evidence="2 3">
    <name type="scientific">Paenibacillus hemerocallicola</name>
    <dbReference type="NCBI Taxonomy" id="1172614"/>
    <lineage>
        <taxon>Bacteria</taxon>
        <taxon>Bacillati</taxon>
        <taxon>Bacillota</taxon>
        <taxon>Bacilli</taxon>
        <taxon>Bacillales</taxon>
        <taxon>Paenibacillaceae</taxon>
        <taxon>Paenibacillus</taxon>
    </lineage>
</organism>
<accession>A0A5C4T8R7</accession>
<reference evidence="2 3" key="1">
    <citation type="submission" date="2019-05" db="EMBL/GenBank/DDBJ databases">
        <title>We sequenced the genome of Paenibacillus hemerocallicola KCTC 33185 for further insight into its adaptation and study the phylogeny of Paenibacillus.</title>
        <authorList>
            <person name="Narsing Rao M.P."/>
        </authorList>
    </citation>
    <scope>NUCLEOTIDE SEQUENCE [LARGE SCALE GENOMIC DNA]</scope>
    <source>
        <strain evidence="2 3">KCTC 33185</strain>
    </source>
</reference>
<feature type="domain" description="DUF3670" evidence="1">
    <location>
        <begin position="54"/>
        <end position="119"/>
    </location>
</feature>
<gene>
    <name evidence="2" type="ORF">FE784_16090</name>
</gene>
<keyword evidence="3" id="KW-1185">Reference proteome</keyword>
<proteinExistence type="predicted"/>
<evidence type="ECO:0000313" key="2">
    <source>
        <dbReference type="EMBL" id="TNJ65332.1"/>
    </source>
</evidence>
<evidence type="ECO:0000313" key="3">
    <source>
        <dbReference type="Proteomes" id="UP000307943"/>
    </source>
</evidence>
<sequence length="143" mass="15979">MKKSASVRWKYATGQKPLKSHIRRSLNYEVVNPNIKIKRSSGWAARLLATLPNANSRQLLSDGWNVMLPGWWEAASKRKPRLRAQVTPDVGGRGQSLFGLNALVDFDWRIAIGDADLNDSVAVPAWSSSSGFPRLSNLPKRWP</sequence>
<dbReference type="AlphaFoldDB" id="A0A5C4T8R7"/>
<evidence type="ECO:0000259" key="1">
    <source>
        <dbReference type="Pfam" id="PF12419"/>
    </source>
</evidence>
<comment type="caution">
    <text evidence="2">The sequence shown here is derived from an EMBL/GenBank/DDBJ whole genome shotgun (WGS) entry which is preliminary data.</text>
</comment>
<dbReference type="Proteomes" id="UP000307943">
    <property type="component" value="Unassembled WGS sequence"/>
</dbReference>
<dbReference type="EMBL" id="VDCQ01000020">
    <property type="protein sequence ID" value="TNJ65332.1"/>
    <property type="molecule type" value="Genomic_DNA"/>
</dbReference>
<dbReference type="Pfam" id="PF12419">
    <property type="entry name" value="DUF3670"/>
    <property type="match status" value="1"/>
</dbReference>
<dbReference type="OrthoDB" id="9760715at2"/>
<dbReference type="InterPro" id="IPR022138">
    <property type="entry name" value="DUF3670"/>
</dbReference>
<name>A0A5C4T8R7_9BACL</name>